<dbReference type="CDD" id="cd03249">
    <property type="entry name" value="ABC_MTABC3_MDL1_MDL2"/>
    <property type="match status" value="2"/>
</dbReference>
<dbReference type="GO" id="GO:0010329">
    <property type="term" value="F:auxin efflux transmembrane transporter activity"/>
    <property type="evidence" value="ECO:0007669"/>
    <property type="project" value="UniProtKB-ARBA"/>
</dbReference>
<dbReference type="CDD" id="cd18578">
    <property type="entry name" value="ABC_6TM_Pgp_ABCB1_D2_like"/>
    <property type="match status" value="1"/>
</dbReference>
<evidence type="ECO:0000256" key="5">
    <source>
        <dbReference type="ARBA" id="ARBA00022737"/>
    </source>
</evidence>
<evidence type="ECO:0000313" key="12">
    <source>
        <dbReference type="RefSeq" id="XP_018807631.1"/>
    </source>
</evidence>
<dbReference type="FunFam" id="1.20.1560.10:FF:000009">
    <property type="entry name" value="ABC transporter B family member 1"/>
    <property type="match status" value="1"/>
</dbReference>
<dbReference type="Gene3D" id="3.40.50.300">
    <property type="entry name" value="P-loop containing nucleotide triphosphate hydrolases"/>
    <property type="match status" value="2"/>
</dbReference>
<dbReference type="GO" id="GO:0005886">
    <property type="term" value="C:plasma membrane"/>
    <property type="evidence" value="ECO:0007669"/>
    <property type="project" value="UniProtKB-SubCell"/>
</dbReference>
<dbReference type="InterPro" id="IPR011527">
    <property type="entry name" value="ABC1_TM_dom"/>
</dbReference>
<dbReference type="KEGG" id="jre:108981015"/>
<keyword evidence="3" id="KW-0813">Transport</keyword>
<dbReference type="PANTHER" id="PTHR43394">
    <property type="entry name" value="ATP-DEPENDENT PERMEASE MDL1, MITOCHONDRIAL"/>
    <property type="match status" value="1"/>
</dbReference>
<evidence type="ECO:0000256" key="4">
    <source>
        <dbReference type="ARBA" id="ARBA00022692"/>
    </source>
</evidence>
<dbReference type="Pfam" id="PF00664">
    <property type="entry name" value="ABC_membrane"/>
    <property type="match status" value="2"/>
</dbReference>
<dbReference type="PROSITE" id="PS50929">
    <property type="entry name" value="ABC_TM1F"/>
    <property type="match status" value="2"/>
</dbReference>
<dbReference type="GO" id="GO:0016887">
    <property type="term" value="F:ATP hydrolysis activity"/>
    <property type="evidence" value="ECO:0007669"/>
    <property type="project" value="InterPro"/>
</dbReference>
<comment type="subcellular location">
    <subcellularLocation>
        <location evidence="1">Cell membrane</location>
        <topology evidence="1">Multi-pass membrane protein</topology>
    </subcellularLocation>
</comment>
<dbReference type="FunFam" id="1.20.1560.10:FF:000044">
    <property type="entry name" value="ABC transporter B family member 9"/>
    <property type="match status" value="1"/>
</dbReference>
<dbReference type="FunFam" id="1.20.1560.10:FF:000025">
    <property type="entry name" value="ABC transporter B family member 9"/>
    <property type="match status" value="1"/>
</dbReference>
<dbReference type="GO" id="GO:0005524">
    <property type="term" value="F:ATP binding"/>
    <property type="evidence" value="ECO:0007669"/>
    <property type="project" value="UniProtKB-KW"/>
</dbReference>
<dbReference type="SUPFAM" id="SSF52540">
    <property type="entry name" value="P-loop containing nucleoside triphosphate hydrolases"/>
    <property type="match status" value="2"/>
</dbReference>
<dbReference type="Pfam" id="PF00005">
    <property type="entry name" value="ABC_tran"/>
    <property type="match status" value="2"/>
</dbReference>
<sequence length="1298" mass="140093">MAEENTSHGQITLEQATAWTSIKVVDSGKNHESTDNQQNSNKTQEKEESNTVPYYKLFSFADSLDYLLMFVGTVAAVGSGISMPFMTIIFGDTIDSFGGTVNTKDVVHEVSKMSFIKFVYLALGSSVASFFQMACWTVTGERQAARIRSLYLKTILRQDIGFFDKEIKTGEIVGRMSGDIVLIQDALGEKVGKFIQLVGTFIGGFVIAFVKGWLLALVMLSSFPPLVISAAAVSIIIGKMASNGQTAYSVAATVVEQAIGSIRTVASYTGEKEAITKYNKSLTNAYKSGVQEGLVSGLGLGAAMFIISCSYALAVWFGGKMILEKGYTGGDVINVVIAILSGSVSLGHASPCMSTFAAGQAAAFKMFETINKKPEIDAYNTNGLQLDDIRGDIELRDVYFSYPTRPEEHIFTGFSFSIPSGATAALVGQSGSGKSTVINLIERFYDPQAGEVLIDNINLREFQLKWIRQKMGLVSQEPVLFTSSIKDNIAYGKDGATTEEIRAAAELANAAKFIDKLPQGLDTMVGEHGTQLSGGQKQRIALARAILKDPRILLLDEATSALDAESERIVQEALDRIMTNRTTIIIAHRLSTVRNANMIAVIHQGKIVEKGTHSEMIKDPEGPYSQLIRLQNLSTMSEQIALNDQDRPEFVLNSGRNSSPQFSLLGSISLESPGIGNRRCHSFSTPFGVPTAVSVQETEAGKTSTPASAPAQLPLEVSLCRLAYLNKPEVPVLLLGTIAAAANGVILPSFGIVISGVIKTFYESGDELRKDSTFWALIFVLLGVASLLAQPSKSYFFAVAGCKLIRRIRLMCFKKVVYMEVSWFDEADHSSGALGARLSADAASVRGLVGDALALLVENLATAIAGLVIAFTANWILALIILVLLPLVGVNGYLQIKFLKGFRADAKKMYEEASQVANDAVGNIRTVSSFCAEEKVMELYCRKCEGPIKIGIRQGLINAVGFGLSLFLLFSVYACSFYVGARLVEDGKTTFSEVSRVFFALTMMAVGISQSGSLAPDASKAKSAAASIFAILDRKSKVDSSDTSGMTIENLKGDIEIHHVSFRYPTRPDVQIFRDLCLTIHSGKTVALVGESGSGKSTVISLLQRFYEPDSGHITLDGIELQKLQLKWLRQQMGLVSQEPVLFNDTIRANIAYGKEGNAAEEEILAAAELANANKFICSLQQGYDTTVGERGVQLSGGQKQRVAIARATLKAPKILLLDEATSALDAESEQVVQVALDRVMVHRTTVVVAHRFSTIKGADLIVVLKDGVVAEKGKHQTLINIKDGIYASLVALHIKAS</sequence>
<evidence type="ECO:0000256" key="9">
    <source>
        <dbReference type="ARBA" id="ARBA00023136"/>
    </source>
</evidence>
<dbReference type="InterPro" id="IPR017871">
    <property type="entry name" value="ABC_transporter-like_CS"/>
</dbReference>
<dbReference type="InterPro" id="IPR003439">
    <property type="entry name" value="ABC_transporter-like_ATP-bd"/>
</dbReference>
<evidence type="ECO:0000313" key="11">
    <source>
        <dbReference type="Proteomes" id="UP000235220"/>
    </source>
</evidence>
<keyword evidence="8" id="KW-1133">Transmembrane helix</keyword>
<dbReference type="GO" id="GO:0055085">
    <property type="term" value="P:transmembrane transport"/>
    <property type="evidence" value="ECO:0000318"/>
    <property type="project" value="GO_Central"/>
</dbReference>
<gene>
    <name evidence="12" type="primary">LOC108981015</name>
</gene>
<keyword evidence="7" id="KW-0067">ATP-binding</keyword>
<dbReference type="GO" id="GO:0140359">
    <property type="term" value="F:ABC-type transporter activity"/>
    <property type="evidence" value="ECO:0007669"/>
    <property type="project" value="InterPro"/>
</dbReference>
<dbReference type="GO" id="GO:0016020">
    <property type="term" value="C:membrane"/>
    <property type="evidence" value="ECO:0000318"/>
    <property type="project" value="GO_Central"/>
</dbReference>
<dbReference type="Proteomes" id="UP000235220">
    <property type="component" value="Chromosome 7"/>
</dbReference>
<organism evidence="11 12">
    <name type="scientific">Juglans regia</name>
    <name type="common">English walnut</name>
    <dbReference type="NCBI Taxonomy" id="51240"/>
    <lineage>
        <taxon>Eukaryota</taxon>
        <taxon>Viridiplantae</taxon>
        <taxon>Streptophyta</taxon>
        <taxon>Embryophyta</taxon>
        <taxon>Tracheophyta</taxon>
        <taxon>Spermatophyta</taxon>
        <taxon>Magnoliopsida</taxon>
        <taxon>eudicotyledons</taxon>
        <taxon>Gunneridae</taxon>
        <taxon>Pentapetalae</taxon>
        <taxon>rosids</taxon>
        <taxon>fabids</taxon>
        <taxon>Fagales</taxon>
        <taxon>Juglandaceae</taxon>
        <taxon>Juglans</taxon>
    </lineage>
</organism>
<keyword evidence="4" id="KW-0812">Transmembrane</keyword>
<dbReference type="InterPro" id="IPR036640">
    <property type="entry name" value="ABC1_TM_sf"/>
</dbReference>
<evidence type="ECO:0000256" key="3">
    <source>
        <dbReference type="ARBA" id="ARBA00022448"/>
    </source>
</evidence>
<dbReference type="InterPro" id="IPR027417">
    <property type="entry name" value="P-loop_NTPase"/>
</dbReference>
<dbReference type="RefSeq" id="XP_018807631.1">
    <property type="nucleotide sequence ID" value="XM_018952086.2"/>
</dbReference>
<dbReference type="SMART" id="SM00382">
    <property type="entry name" value="AAA"/>
    <property type="match status" value="2"/>
</dbReference>
<dbReference type="GeneID" id="108981015"/>
<keyword evidence="10" id="KW-0325">Glycoprotein</keyword>
<dbReference type="Gene3D" id="1.20.1560.10">
    <property type="entry name" value="ABC transporter type 1, transmembrane domain"/>
    <property type="match status" value="1"/>
</dbReference>
<keyword evidence="6" id="KW-0547">Nucleotide-binding</keyword>
<comment type="similarity">
    <text evidence="2">Belongs to the ABC transporter superfamily. ABCB family. Multidrug resistance exporter (TC 3.A.1.201) subfamily.</text>
</comment>
<dbReference type="PROSITE" id="PS00211">
    <property type="entry name" value="ABC_TRANSPORTER_1"/>
    <property type="match status" value="2"/>
</dbReference>
<dbReference type="GO" id="GO:0010328">
    <property type="term" value="F:auxin influx transmembrane transporter activity"/>
    <property type="evidence" value="ECO:0007669"/>
    <property type="project" value="UniProtKB-ARBA"/>
</dbReference>
<evidence type="ECO:0000256" key="7">
    <source>
        <dbReference type="ARBA" id="ARBA00022840"/>
    </source>
</evidence>
<proteinExistence type="inferred from homology"/>
<keyword evidence="9" id="KW-0472">Membrane</keyword>
<evidence type="ECO:0000256" key="1">
    <source>
        <dbReference type="ARBA" id="ARBA00004651"/>
    </source>
</evidence>
<evidence type="ECO:0000256" key="10">
    <source>
        <dbReference type="ARBA" id="ARBA00023180"/>
    </source>
</evidence>
<dbReference type="InterPro" id="IPR039421">
    <property type="entry name" value="Type_1_exporter"/>
</dbReference>
<name>A0A2I4DKF2_JUGRE</name>
<evidence type="ECO:0000256" key="2">
    <source>
        <dbReference type="ARBA" id="ARBA00007577"/>
    </source>
</evidence>
<reference evidence="12" key="1">
    <citation type="submission" date="2025-08" db="UniProtKB">
        <authorList>
            <consortium name="RefSeq"/>
        </authorList>
    </citation>
    <scope>IDENTIFICATION</scope>
    <source>
        <tissue evidence="12">Leaves</tissue>
    </source>
</reference>
<protein>
    <submittedName>
        <fullName evidence="12">ABC transporter B family member 11-like isoform X1</fullName>
    </submittedName>
</protein>
<dbReference type="PROSITE" id="PS50893">
    <property type="entry name" value="ABC_TRANSPORTER_2"/>
    <property type="match status" value="2"/>
</dbReference>
<dbReference type="CDD" id="cd18577">
    <property type="entry name" value="ABC_6TM_Pgp_ABCB1_D1_like"/>
    <property type="match status" value="1"/>
</dbReference>
<dbReference type="PANTHER" id="PTHR43394:SF16">
    <property type="entry name" value="ABC TRANSPORTER B FAMILY MEMBER 4-LIKE ISOFORM X1"/>
    <property type="match status" value="1"/>
</dbReference>
<keyword evidence="11" id="KW-1185">Reference proteome</keyword>
<dbReference type="InterPro" id="IPR003593">
    <property type="entry name" value="AAA+_ATPase"/>
</dbReference>
<keyword evidence="5" id="KW-0677">Repeat</keyword>
<dbReference type="SUPFAM" id="SSF90123">
    <property type="entry name" value="ABC transporter transmembrane region"/>
    <property type="match status" value="2"/>
</dbReference>
<accession>A0A2I4DKF2</accession>
<dbReference type="GO" id="GO:0042626">
    <property type="term" value="F:ATPase-coupled transmembrane transporter activity"/>
    <property type="evidence" value="ECO:0000318"/>
    <property type="project" value="GO_Central"/>
</dbReference>
<dbReference type="OrthoDB" id="6500128at2759"/>
<dbReference type="Gramene" id="Jr07_12890_p1">
    <property type="protein sequence ID" value="cds.Jr07_12890_p1"/>
    <property type="gene ID" value="Jr07_12890"/>
</dbReference>
<dbReference type="FunFam" id="3.40.50.300:FF:000066">
    <property type="entry name" value="ABC transporter B family member 1"/>
    <property type="match status" value="2"/>
</dbReference>
<evidence type="ECO:0000256" key="6">
    <source>
        <dbReference type="ARBA" id="ARBA00022741"/>
    </source>
</evidence>
<evidence type="ECO:0000256" key="8">
    <source>
        <dbReference type="ARBA" id="ARBA00022989"/>
    </source>
</evidence>